<keyword evidence="12" id="KW-1185">Reference proteome</keyword>
<evidence type="ECO:0000256" key="10">
    <source>
        <dbReference type="RuleBase" id="RU004387"/>
    </source>
</evidence>
<keyword evidence="5 9" id="KW-0479">Metal-binding</keyword>
<dbReference type="Gene3D" id="3.40.630.10">
    <property type="entry name" value="Zn peptidases"/>
    <property type="match status" value="1"/>
</dbReference>
<reference evidence="11 12" key="1">
    <citation type="submission" date="2018-06" db="EMBL/GenBank/DDBJ databases">
        <title>Genome sequencing of Oceanotoga sp. sy52.</title>
        <authorList>
            <person name="Mori K."/>
        </authorList>
    </citation>
    <scope>NUCLEOTIDE SEQUENCE [LARGE SCALE GENOMIC DNA]</scope>
    <source>
        <strain evidence="12">sy52</strain>
    </source>
</reference>
<sequence length="465" mass="51971">MDYKELQKKLSMKKEQVWKNIEFKVIDDYAKGYKTFIDSSKTERKAVKYSIKELEKNNFKPLDYYEKLGKLENGDKVYFVNRDKSLFAIKINGKIKDGINLVGAHLDAPRIDLKPEPIFEDTEIAMAKTHYYGGIKKYQWLNIPLELHGVIIKKDGTPIEVSIGDKEDDPIFVISDLLPHLDRNTKPIREAIDAEKLNVLLGTISITYDEEIKDGTKLNILNILNEKYGIIEEDFISAELEIVPAFNARDVGFDRSLIAAYGHDDRICSYTGLTALIESSPDGKSPALLLIDKEEIGSDSNTGAKNHFWIPVLKKLLKLQNEDVVIAIEDTLQNSTLLSADVAAALDPNYKDAHDPLNAPKLGYGIVIAKYTGVRGKGGTNDANAEVVGKLRKVLNDNNVSWQTGELGRTDLGGGGTIAKFFAEKNLDVIDAGVALLGMHAPYEIASKADLYETYRAYKVFMEKY</sequence>
<dbReference type="EMBL" id="AP018712">
    <property type="protein sequence ID" value="BBE32023.1"/>
    <property type="molecule type" value="Genomic_DNA"/>
</dbReference>
<dbReference type="Pfam" id="PF02127">
    <property type="entry name" value="Peptidase_M18"/>
    <property type="match status" value="1"/>
</dbReference>
<dbReference type="EC" id="3.4.11.-" evidence="10"/>
<evidence type="ECO:0000313" key="12">
    <source>
        <dbReference type="Proteomes" id="UP000516361"/>
    </source>
</evidence>
<dbReference type="InterPro" id="IPR001948">
    <property type="entry name" value="Peptidase_M18"/>
</dbReference>
<dbReference type="PANTHER" id="PTHR28570">
    <property type="entry name" value="ASPARTYL AMINOPEPTIDASE"/>
    <property type="match status" value="1"/>
</dbReference>
<protein>
    <recommendedName>
        <fullName evidence="10">M18 family aminopeptidase</fullName>
        <ecNumber evidence="10">3.4.11.-</ecNumber>
    </recommendedName>
</protein>
<name>A0A7G1GAA3_9BACT</name>
<evidence type="ECO:0000256" key="3">
    <source>
        <dbReference type="ARBA" id="ARBA00022438"/>
    </source>
</evidence>
<keyword evidence="8 9" id="KW-0482">Metalloprotease</keyword>
<dbReference type="RefSeq" id="WP_190614881.1">
    <property type="nucleotide sequence ID" value="NZ_AP018712.1"/>
</dbReference>
<organism evidence="11 12">
    <name type="scientific">Tepiditoga spiralis</name>
    <dbReference type="NCBI Taxonomy" id="2108365"/>
    <lineage>
        <taxon>Bacteria</taxon>
        <taxon>Thermotogati</taxon>
        <taxon>Thermotogota</taxon>
        <taxon>Thermotogae</taxon>
        <taxon>Petrotogales</taxon>
        <taxon>Petrotogaceae</taxon>
        <taxon>Tepiditoga</taxon>
    </lineage>
</organism>
<dbReference type="GO" id="GO:0004177">
    <property type="term" value="F:aminopeptidase activity"/>
    <property type="evidence" value="ECO:0007669"/>
    <property type="project" value="UniProtKB-KW"/>
</dbReference>
<dbReference type="GO" id="GO:0005737">
    <property type="term" value="C:cytoplasm"/>
    <property type="evidence" value="ECO:0007669"/>
    <property type="project" value="UniProtKB-ARBA"/>
</dbReference>
<proteinExistence type="inferred from homology"/>
<keyword evidence="3 9" id="KW-0031">Aminopeptidase</keyword>
<dbReference type="GO" id="GO:0008270">
    <property type="term" value="F:zinc ion binding"/>
    <property type="evidence" value="ECO:0007669"/>
    <property type="project" value="InterPro"/>
</dbReference>
<evidence type="ECO:0000256" key="7">
    <source>
        <dbReference type="ARBA" id="ARBA00022833"/>
    </source>
</evidence>
<keyword evidence="4 9" id="KW-0645">Protease</keyword>
<evidence type="ECO:0000256" key="4">
    <source>
        <dbReference type="ARBA" id="ARBA00022670"/>
    </source>
</evidence>
<dbReference type="AlphaFoldDB" id="A0A7G1GAA3"/>
<keyword evidence="7 9" id="KW-0862">Zinc</keyword>
<dbReference type="NCBIfam" id="NF002600">
    <property type="entry name" value="PRK02256.1"/>
    <property type="match status" value="1"/>
</dbReference>
<comment type="cofactor">
    <cofactor evidence="1 10">
        <name>Zn(2+)</name>
        <dbReference type="ChEBI" id="CHEBI:29105"/>
    </cofactor>
</comment>
<gene>
    <name evidence="11" type="primary">apeA</name>
    <name evidence="11" type="ORF">OSSY52_21640</name>
</gene>
<evidence type="ECO:0000256" key="9">
    <source>
        <dbReference type="RuleBase" id="RU004386"/>
    </source>
</evidence>
<comment type="similarity">
    <text evidence="2 9">Belongs to the peptidase M18 family.</text>
</comment>
<evidence type="ECO:0000313" key="11">
    <source>
        <dbReference type="EMBL" id="BBE32023.1"/>
    </source>
</evidence>
<evidence type="ECO:0000256" key="8">
    <source>
        <dbReference type="ARBA" id="ARBA00023049"/>
    </source>
</evidence>
<accession>A0A7G1GAA3</accession>
<dbReference type="Proteomes" id="UP000516361">
    <property type="component" value="Chromosome"/>
</dbReference>
<dbReference type="SUPFAM" id="SSF53187">
    <property type="entry name" value="Zn-dependent exopeptidases"/>
    <property type="match status" value="1"/>
</dbReference>
<dbReference type="Gene3D" id="2.30.250.10">
    <property type="entry name" value="Aminopeptidase i, Domain 2"/>
    <property type="match status" value="1"/>
</dbReference>
<dbReference type="GO" id="GO:0008237">
    <property type="term" value="F:metallopeptidase activity"/>
    <property type="evidence" value="ECO:0007669"/>
    <property type="project" value="UniProtKB-KW"/>
</dbReference>
<dbReference type="KEGG" id="ocy:OSSY52_21640"/>
<dbReference type="InParanoid" id="A0A7G1GAA3"/>
<evidence type="ECO:0000256" key="2">
    <source>
        <dbReference type="ARBA" id="ARBA00008290"/>
    </source>
</evidence>
<dbReference type="PANTHER" id="PTHR28570:SF2">
    <property type="entry name" value="M18 FAMILY AMINOPEPTIDASE 1-RELATED"/>
    <property type="match status" value="1"/>
</dbReference>
<evidence type="ECO:0000256" key="5">
    <source>
        <dbReference type="ARBA" id="ARBA00022723"/>
    </source>
</evidence>
<dbReference type="PRINTS" id="PR00932">
    <property type="entry name" value="AMINO1PTASE"/>
</dbReference>
<dbReference type="InterPro" id="IPR023358">
    <property type="entry name" value="Peptidase_M18_dom2"/>
</dbReference>
<dbReference type="SUPFAM" id="SSF101821">
    <property type="entry name" value="Aminopeptidase/glucanase lid domain"/>
    <property type="match status" value="1"/>
</dbReference>
<evidence type="ECO:0000256" key="6">
    <source>
        <dbReference type="ARBA" id="ARBA00022801"/>
    </source>
</evidence>
<evidence type="ECO:0000256" key="1">
    <source>
        <dbReference type="ARBA" id="ARBA00001947"/>
    </source>
</evidence>
<keyword evidence="6 9" id="KW-0378">Hydrolase</keyword>
<dbReference type="GO" id="GO:0006508">
    <property type="term" value="P:proteolysis"/>
    <property type="evidence" value="ECO:0007669"/>
    <property type="project" value="UniProtKB-KW"/>
</dbReference>